<keyword evidence="5" id="KW-0998">Cell outer membrane</keyword>
<keyword evidence="10" id="KW-1185">Reference proteome</keyword>
<evidence type="ECO:0000259" key="8">
    <source>
        <dbReference type="Pfam" id="PF14322"/>
    </source>
</evidence>
<comment type="similarity">
    <text evidence="2">Belongs to the SusD family.</text>
</comment>
<evidence type="ECO:0000256" key="2">
    <source>
        <dbReference type="ARBA" id="ARBA00006275"/>
    </source>
</evidence>
<evidence type="ECO:0000259" key="7">
    <source>
        <dbReference type="Pfam" id="PF07980"/>
    </source>
</evidence>
<gene>
    <name evidence="9" type="ORF">H8S77_16690</name>
</gene>
<evidence type="ECO:0000256" key="5">
    <source>
        <dbReference type="ARBA" id="ARBA00023237"/>
    </source>
</evidence>
<accession>A0ABR7E425</accession>
<evidence type="ECO:0000313" key="9">
    <source>
        <dbReference type="EMBL" id="MBC5644517.1"/>
    </source>
</evidence>
<feature type="domain" description="RagB/SusD" evidence="7">
    <location>
        <begin position="258"/>
        <end position="483"/>
    </location>
</feature>
<sequence>MKKNLIYMLLTCLLFTMPACNDMDLFPQDQLGPDNFWKTELDIQSGIAGVYTKLKGGSMSWNRYGLDNITDNSYSWTTWSGIASIQSGSIEATTGGIISDNYKAGYEGIAACNNFMKNFPIAKENAKLSEEKANAYEAEVRFLRAFFYFELVRFYGDIPLYKEAITSVEASKVKQSPASEVYDFIYQDINFAVDNLPDIAYGSGHAVKGSAQALKARIALFQGDWKTVENITRELIQSGRYRLADTYQSIFIKREGQKDNPEIIFSITYLNPDYRHDAEMVYYYQNEIAPMDDLMKCYNENDERLKEWYVFTGIGEKTFINPFGEEASTEQAPLTGWILLKHMDKYKKETYTYTNYDFRTDNDVVILRYADVYLMYIEAMMEQGNGSTSDALAVKCMNEIRERAGLNSVTSVTRDELRLERRRELAFEGLRHFDLIRWKTAKEVMNSLVTPAGKCTFEDHMYVWPFPLSEMDVNPQLDQKPGYK</sequence>
<organism evidence="9 10">
    <name type="scientific">Parabacteroides segnis</name>
    <dbReference type="NCBI Taxonomy" id="2763058"/>
    <lineage>
        <taxon>Bacteria</taxon>
        <taxon>Pseudomonadati</taxon>
        <taxon>Bacteroidota</taxon>
        <taxon>Bacteroidia</taxon>
        <taxon>Bacteroidales</taxon>
        <taxon>Tannerellaceae</taxon>
        <taxon>Parabacteroides</taxon>
    </lineage>
</organism>
<dbReference type="Pfam" id="PF07980">
    <property type="entry name" value="SusD_RagB"/>
    <property type="match status" value="1"/>
</dbReference>
<dbReference type="InterPro" id="IPR033985">
    <property type="entry name" value="SusD-like_N"/>
</dbReference>
<proteinExistence type="inferred from homology"/>
<dbReference type="Gene3D" id="1.25.40.390">
    <property type="match status" value="1"/>
</dbReference>
<evidence type="ECO:0000256" key="3">
    <source>
        <dbReference type="ARBA" id="ARBA00022729"/>
    </source>
</evidence>
<dbReference type="EMBL" id="JACOOI010000019">
    <property type="protein sequence ID" value="MBC5644517.1"/>
    <property type="molecule type" value="Genomic_DNA"/>
</dbReference>
<comment type="subcellular location">
    <subcellularLocation>
        <location evidence="1">Cell outer membrane</location>
    </subcellularLocation>
</comment>
<dbReference type="RefSeq" id="WP_186960388.1">
    <property type="nucleotide sequence ID" value="NZ_JACOOI010000019.1"/>
</dbReference>
<dbReference type="InterPro" id="IPR011990">
    <property type="entry name" value="TPR-like_helical_dom_sf"/>
</dbReference>
<comment type="caution">
    <text evidence="9">The sequence shown here is derived from an EMBL/GenBank/DDBJ whole genome shotgun (WGS) entry which is preliminary data.</text>
</comment>
<name>A0ABR7E425_9BACT</name>
<feature type="signal peptide" evidence="6">
    <location>
        <begin position="1"/>
        <end position="21"/>
    </location>
</feature>
<evidence type="ECO:0000256" key="6">
    <source>
        <dbReference type="SAM" id="SignalP"/>
    </source>
</evidence>
<evidence type="ECO:0000313" key="10">
    <source>
        <dbReference type="Proteomes" id="UP000644010"/>
    </source>
</evidence>
<evidence type="ECO:0000256" key="1">
    <source>
        <dbReference type="ARBA" id="ARBA00004442"/>
    </source>
</evidence>
<feature type="domain" description="SusD-like N-terminal" evidence="8">
    <location>
        <begin position="38"/>
        <end position="220"/>
    </location>
</feature>
<dbReference type="InterPro" id="IPR012944">
    <property type="entry name" value="SusD_RagB_dom"/>
</dbReference>
<feature type="chain" id="PRO_5047405654" evidence="6">
    <location>
        <begin position="22"/>
        <end position="484"/>
    </location>
</feature>
<evidence type="ECO:0000256" key="4">
    <source>
        <dbReference type="ARBA" id="ARBA00023136"/>
    </source>
</evidence>
<dbReference type="SUPFAM" id="SSF48452">
    <property type="entry name" value="TPR-like"/>
    <property type="match status" value="1"/>
</dbReference>
<dbReference type="Proteomes" id="UP000644010">
    <property type="component" value="Unassembled WGS sequence"/>
</dbReference>
<keyword evidence="4" id="KW-0472">Membrane</keyword>
<protein>
    <submittedName>
        <fullName evidence="9">RagB/SusD family nutrient uptake outer membrane protein</fullName>
    </submittedName>
</protein>
<reference evidence="9 10" key="1">
    <citation type="submission" date="2020-08" db="EMBL/GenBank/DDBJ databases">
        <title>Genome public.</title>
        <authorList>
            <person name="Liu C."/>
            <person name="Sun Q."/>
        </authorList>
    </citation>
    <scope>NUCLEOTIDE SEQUENCE [LARGE SCALE GENOMIC DNA]</scope>
    <source>
        <strain evidence="9 10">BX2</strain>
    </source>
</reference>
<dbReference type="Pfam" id="PF14322">
    <property type="entry name" value="SusD-like_3"/>
    <property type="match status" value="1"/>
</dbReference>
<keyword evidence="3 6" id="KW-0732">Signal</keyword>